<feature type="transmembrane region" description="Helical" evidence="8">
    <location>
        <begin position="72"/>
        <end position="93"/>
    </location>
</feature>
<feature type="transmembrane region" description="Helical" evidence="8">
    <location>
        <begin position="159"/>
        <end position="178"/>
    </location>
</feature>
<dbReference type="PANTHER" id="PTHR48021:SF46">
    <property type="entry name" value="MAJOR FACILITATOR SUPERFAMILY (MFS) PROFILE DOMAIN-CONTAINING PROTEIN"/>
    <property type="match status" value="1"/>
</dbReference>
<organism evidence="9 10">
    <name type="scientific">Hypothenemus hampei</name>
    <name type="common">Coffee berry borer</name>
    <dbReference type="NCBI Taxonomy" id="57062"/>
    <lineage>
        <taxon>Eukaryota</taxon>
        <taxon>Metazoa</taxon>
        <taxon>Ecdysozoa</taxon>
        <taxon>Arthropoda</taxon>
        <taxon>Hexapoda</taxon>
        <taxon>Insecta</taxon>
        <taxon>Pterygota</taxon>
        <taxon>Neoptera</taxon>
        <taxon>Endopterygota</taxon>
        <taxon>Coleoptera</taxon>
        <taxon>Polyphaga</taxon>
        <taxon>Cucujiformia</taxon>
        <taxon>Curculionidae</taxon>
        <taxon>Scolytinae</taxon>
        <taxon>Hypothenemus</taxon>
    </lineage>
</organism>
<feature type="transmembrane region" description="Helical" evidence="8">
    <location>
        <begin position="307"/>
        <end position="327"/>
    </location>
</feature>
<dbReference type="InterPro" id="IPR005828">
    <property type="entry name" value="MFS_sugar_transport-like"/>
</dbReference>
<feature type="transmembrane region" description="Helical" evidence="8">
    <location>
        <begin position="339"/>
        <end position="366"/>
    </location>
</feature>
<dbReference type="Pfam" id="PF00083">
    <property type="entry name" value="Sugar_tr"/>
    <property type="match status" value="1"/>
</dbReference>
<dbReference type="SUPFAM" id="SSF103473">
    <property type="entry name" value="MFS general substrate transporter"/>
    <property type="match status" value="1"/>
</dbReference>
<evidence type="ECO:0000256" key="6">
    <source>
        <dbReference type="ARBA" id="ARBA00022989"/>
    </source>
</evidence>
<evidence type="ECO:0000256" key="7">
    <source>
        <dbReference type="ARBA" id="ARBA00023136"/>
    </source>
</evidence>
<evidence type="ECO:0000313" key="9">
    <source>
        <dbReference type="EMBL" id="KAL1506582.1"/>
    </source>
</evidence>
<feature type="transmembrane region" description="Helical" evidence="8">
    <location>
        <begin position="132"/>
        <end position="153"/>
    </location>
</feature>
<name>A0ABD1EZV6_HYPHA</name>
<comment type="subcellular location">
    <subcellularLocation>
        <location evidence="1">Cell membrane</location>
        <topology evidence="1">Multi-pass membrane protein</topology>
    </subcellularLocation>
</comment>
<keyword evidence="4" id="KW-0762">Sugar transport</keyword>
<evidence type="ECO:0000256" key="2">
    <source>
        <dbReference type="ARBA" id="ARBA00022448"/>
    </source>
</evidence>
<gene>
    <name evidence="9" type="ORF">ABEB36_005913</name>
</gene>
<evidence type="ECO:0008006" key="11">
    <source>
        <dbReference type="Google" id="ProtNLM"/>
    </source>
</evidence>
<evidence type="ECO:0000256" key="1">
    <source>
        <dbReference type="ARBA" id="ARBA00004651"/>
    </source>
</evidence>
<accession>A0ABD1EZV6</accession>
<dbReference type="Proteomes" id="UP001566132">
    <property type="component" value="Unassembled WGS sequence"/>
</dbReference>
<feature type="transmembrane region" description="Helical" evidence="8">
    <location>
        <begin position="29"/>
        <end position="48"/>
    </location>
</feature>
<sequence length="444" mass="49495">MEKEKSNKISEVTNGPEYKPNNGKQWSQVFSIFVVAISCFVLGMQFSWSSPFSVVISQDKINYNISEEDTQYFLIAQPIVLPNIVTFVIAIFATTKWEFYISRFCAGFGDTIFFCAGPPYIGEITTPSVRGYWGFLPLFFTYLGGAVITTLGSYLNVPVTAYICLVPTILFLILMVFLPESPNQLIRDKKYQEAKNSLKWLRRKSNVDDEFFILKAGVDRQLSEGGSFKDLIMVKTHGKAFRAGLFLRFAQQFAGPAVIYGYCQMIFRKAGSNFSPQTSSMILQGTAALITLIGSFGVERFGRKPTFVISIFGCGLILTILSIYFFIDQYNLVSLEGIHWFPLAGLMGFIFVFTPGVGLVPTIMLGEIFSASIKYKGLCVLSGAFGTTILLVSLIFSMLTTYVGLYGPFLIYGIACLVNTFLGLKWIPETKGKTLEEIQLALKK</sequence>
<dbReference type="FunFam" id="1.20.1250.20:FF:000218">
    <property type="entry name" value="facilitated trehalose transporter Tret1"/>
    <property type="match status" value="1"/>
</dbReference>
<keyword evidence="10" id="KW-1185">Reference proteome</keyword>
<dbReference type="Gene3D" id="1.20.1250.20">
    <property type="entry name" value="MFS general substrate transporter like domains"/>
    <property type="match status" value="1"/>
</dbReference>
<dbReference type="EMBL" id="JBDJPC010000004">
    <property type="protein sequence ID" value="KAL1506582.1"/>
    <property type="molecule type" value="Genomic_DNA"/>
</dbReference>
<dbReference type="InterPro" id="IPR036259">
    <property type="entry name" value="MFS_trans_sf"/>
</dbReference>
<evidence type="ECO:0000256" key="4">
    <source>
        <dbReference type="ARBA" id="ARBA00022597"/>
    </source>
</evidence>
<dbReference type="GO" id="GO:0005886">
    <property type="term" value="C:plasma membrane"/>
    <property type="evidence" value="ECO:0007669"/>
    <property type="project" value="UniProtKB-SubCell"/>
</dbReference>
<feature type="transmembrane region" description="Helical" evidence="8">
    <location>
        <begin position="378"/>
        <end position="399"/>
    </location>
</feature>
<keyword evidence="3" id="KW-1003">Cell membrane</keyword>
<feature type="transmembrane region" description="Helical" evidence="8">
    <location>
        <begin position="405"/>
        <end position="424"/>
    </location>
</feature>
<keyword evidence="5 8" id="KW-0812">Transmembrane</keyword>
<keyword evidence="7 8" id="KW-0472">Membrane</keyword>
<evidence type="ECO:0000256" key="5">
    <source>
        <dbReference type="ARBA" id="ARBA00022692"/>
    </source>
</evidence>
<feature type="transmembrane region" description="Helical" evidence="8">
    <location>
        <begin position="245"/>
        <end position="267"/>
    </location>
</feature>
<feature type="transmembrane region" description="Helical" evidence="8">
    <location>
        <begin position="279"/>
        <end position="298"/>
    </location>
</feature>
<reference evidence="9 10" key="1">
    <citation type="submission" date="2024-05" db="EMBL/GenBank/DDBJ databases">
        <title>Genetic variation in Jamaican populations of the coffee berry borer (Hypothenemus hampei).</title>
        <authorList>
            <person name="Errbii M."/>
            <person name="Myrie A."/>
        </authorList>
    </citation>
    <scope>NUCLEOTIDE SEQUENCE [LARGE SCALE GENOMIC DNA]</scope>
    <source>
        <strain evidence="9">JA-Hopewell-2020-01-JO</strain>
        <tissue evidence="9">Whole body</tissue>
    </source>
</reference>
<keyword evidence="2" id="KW-0813">Transport</keyword>
<evidence type="ECO:0000256" key="8">
    <source>
        <dbReference type="SAM" id="Phobius"/>
    </source>
</evidence>
<comment type="caution">
    <text evidence="9">The sequence shown here is derived from an EMBL/GenBank/DDBJ whole genome shotgun (WGS) entry which is preliminary data.</text>
</comment>
<dbReference type="PANTHER" id="PTHR48021">
    <property type="match status" value="1"/>
</dbReference>
<protein>
    <recommendedName>
        <fullName evidence="11">Facilitated trehalose transporter Tret1-like</fullName>
    </recommendedName>
</protein>
<evidence type="ECO:0000313" key="10">
    <source>
        <dbReference type="Proteomes" id="UP001566132"/>
    </source>
</evidence>
<keyword evidence="6 8" id="KW-1133">Transmembrane helix</keyword>
<evidence type="ECO:0000256" key="3">
    <source>
        <dbReference type="ARBA" id="ARBA00022475"/>
    </source>
</evidence>
<dbReference type="InterPro" id="IPR050549">
    <property type="entry name" value="MFS_Trehalose_Transporter"/>
</dbReference>
<dbReference type="AlphaFoldDB" id="A0ABD1EZV6"/>
<proteinExistence type="predicted"/>